<protein>
    <submittedName>
        <fullName evidence="2">Uncharacterized protein</fullName>
    </submittedName>
</protein>
<gene>
    <name evidence="2" type="ORF">PPENT_87.1.T0540202</name>
</gene>
<keyword evidence="3" id="KW-1185">Reference proteome</keyword>
<sequence>MGCNSSKSNGGQLNQSENTKRNSKQSAKLQEIQQNILKHLNQQQCQTRTSVTSLKNSLSSYKNSRIIDSKSELILSTIMPQTDFGTQLLKKKLEY</sequence>
<evidence type="ECO:0000313" key="3">
    <source>
        <dbReference type="Proteomes" id="UP000689195"/>
    </source>
</evidence>
<proteinExistence type="predicted"/>
<reference evidence="2" key="1">
    <citation type="submission" date="2021-01" db="EMBL/GenBank/DDBJ databases">
        <authorList>
            <consortium name="Genoscope - CEA"/>
            <person name="William W."/>
        </authorList>
    </citation>
    <scope>NUCLEOTIDE SEQUENCE</scope>
</reference>
<comment type="caution">
    <text evidence="2">The sequence shown here is derived from an EMBL/GenBank/DDBJ whole genome shotgun (WGS) entry which is preliminary data.</text>
</comment>
<organism evidence="2 3">
    <name type="scientific">Paramecium pentaurelia</name>
    <dbReference type="NCBI Taxonomy" id="43138"/>
    <lineage>
        <taxon>Eukaryota</taxon>
        <taxon>Sar</taxon>
        <taxon>Alveolata</taxon>
        <taxon>Ciliophora</taxon>
        <taxon>Intramacronucleata</taxon>
        <taxon>Oligohymenophorea</taxon>
        <taxon>Peniculida</taxon>
        <taxon>Parameciidae</taxon>
        <taxon>Paramecium</taxon>
    </lineage>
</organism>
<dbReference type="AlphaFoldDB" id="A0A8S1V360"/>
<feature type="compositionally biased region" description="Polar residues" evidence="1">
    <location>
        <begin position="1"/>
        <end position="17"/>
    </location>
</feature>
<name>A0A8S1V360_9CILI</name>
<accession>A0A8S1V360</accession>
<dbReference type="Proteomes" id="UP000689195">
    <property type="component" value="Unassembled WGS sequence"/>
</dbReference>
<dbReference type="EMBL" id="CAJJDO010000054">
    <property type="protein sequence ID" value="CAD8171254.1"/>
    <property type="molecule type" value="Genomic_DNA"/>
</dbReference>
<dbReference type="OrthoDB" id="310810at2759"/>
<evidence type="ECO:0000256" key="1">
    <source>
        <dbReference type="SAM" id="MobiDB-lite"/>
    </source>
</evidence>
<evidence type="ECO:0000313" key="2">
    <source>
        <dbReference type="EMBL" id="CAD8171254.1"/>
    </source>
</evidence>
<feature type="region of interest" description="Disordered" evidence="1">
    <location>
        <begin position="1"/>
        <end position="29"/>
    </location>
</feature>